<name>A0A6I4IM02_9FLAO</name>
<evidence type="ECO:0000313" key="2">
    <source>
        <dbReference type="Proteomes" id="UP000431264"/>
    </source>
</evidence>
<dbReference type="RefSeq" id="WP_140998017.1">
    <property type="nucleotide sequence ID" value="NZ_VDCZ01000007.1"/>
</dbReference>
<reference evidence="2" key="1">
    <citation type="submission" date="2019-05" db="EMBL/GenBank/DDBJ databases">
        <title>Flavobacterium profundi sp. nov., isolated from a deep-sea seamount.</title>
        <authorList>
            <person name="Zhang D.-C."/>
        </authorList>
    </citation>
    <scope>NUCLEOTIDE SEQUENCE [LARGE SCALE GENOMIC DNA]</scope>
    <source>
        <strain evidence="2">TP390</strain>
    </source>
</reference>
<comment type="caution">
    <text evidence="1">The sequence shown here is derived from an EMBL/GenBank/DDBJ whole genome shotgun (WGS) entry which is preliminary data.</text>
</comment>
<proteinExistence type="predicted"/>
<organism evidence="1 2">
    <name type="scientific">Flavobacterium profundi</name>
    <dbReference type="NCBI Taxonomy" id="1774945"/>
    <lineage>
        <taxon>Bacteria</taxon>
        <taxon>Pseudomonadati</taxon>
        <taxon>Bacteroidota</taxon>
        <taxon>Flavobacteriia</taxon>
        <taxon>Flavobacteriales</taxon>
        <taxon>Flavobacteriaceae</taxon>
        <taxon>Flavobacterium</taxon>
    </lineage>
</organism>
<evidence type="ECO:0000313" key="1">
    <source>
        <dbReference type="EMBL" id="MVO09641.1"/>
    </source>
</evidence>
<accession>A0A6I4IM02</accession>
<dbReference type="Proteomes" id="UP000431264">
    <property type="component" value="Unassembled WGS sequence"/>
</dbReference>
<protein>
    <submittedName>
        <fullName evidence="1">Uncharacterized protein</fullName>
    </submittedName>
</protein>
<dbReference type="OrthoDB" id="596204at2"/>
<gene>
    <name evidence="1" type="ORF">GOQ30_10760</name>
</gene>
<sequence length="837" mass="95756">MEAYNNSIYPVFEADQVLSQKELNALVSHLEEQDRLTRKNLIGIGIVCGLDITFPNTKSVAIACGTAVTSLGFQMAWKGATFTQFRDYEIPDTFLKPDYTREPYLQSIFEHSASYETIKKCVELLPNTATGPDVQVVPDAFFEDKIILLFLEVTLIDQKNCVTTNCDDKGKRMEFNVRPLVIPLNEITEEWLTKYPSTKTYDALTFPRYNVSEQFKKITTAAEVLEEFKKVIKNNYLKNVSDTIQNVYTDFQNIVTSSDGLSVLEQALPVLNQTVAIYQEGLSVQYLWDWIFDITEAYNEIVAFSKLNPSLCCVDEQLFPFHVVLGGLTSVEEAYRTPFIPTLNSSYETKAKRKEITFLFQKLALLINSFEIPKQTTIKVTPSILGRATLSEKAIPFYYNSIEELNKKWNPKLTAANKNDTILSYHADASNYTDKDAVKQPLLYDLEPYNFFRIEGHIGKNYEEALVQLTGLKDNFNLPFKIIALNAQSFLNKEVDIKKHQGDWGDLELDYDMSRTKVFNITQAVVNWITLNKQKIISESLMTENTIASLKNILTEVKTLLTEDLTEFLSNYKGFYEIFKNLNVLFLFHRFCLTLNRTSLSVIAEDLIDHLDEINELFLEDPFTVIYNEALKRWSQIYKELFLSTFLEKHKGMEHKAGVTKGGTFIMVYSDSSIFKKQVIPSNQLTLLTTITNYNAAINLGENSDSIKDEIKDSVVLTKTNFKEELPYNPDALKDCKEQTEVIKQNLIKLANYNLSTNYPKYMQDFFVGNLGSLLQFEPSESSNQNNIQEKVILADFYIPYLCCSQGNNINIVLGNQEPTIGDFDPTDFNTEDFQTN</sequence>
<dbReference type="EMBL" id="WQLW01000007">
    <property type="protein sequence ID" value="MVO09641.1"/>
    <property type="molecule type" value="Genomic_DNA"/>
</dbReference>
<dbReference type="AlphaFoldDB" id="A0A6I4IM02"/>
<keyword evidence="2" id="KW-1185">Reference proteome</keyword>